<feature type="transmembrane region" description="Helical" evidence="1">
    <location>
        <begin position="87"/>
        <end position="104"/>
    </location>
</feature>
<dbReference type="OrthoDB" id="168255at2759"/>
<sequence length="247" mass="28062">MIQPVEFVEGSKTLTSEDMCYEIVAWGNKLPEFDPLKMLKAVVLSPQNVKKFNRTVIKFSNLLEQSMIVAVVLRFATFVVSAHVGRILAPIAAALHIFPIIVFASGMRVEYVKITVCTFDFGFSFVANTLWAMVLSSVLMDYRAVLVIMCWINFTNSLLQGTHLRNTAFMVGVTLGECLFYVMLMIWLTLDFVDEVHHYTLVTARGRTLSTKDVLANVVGTMTMLSLRNLYCRYQHLQQDPDRLCRL</sequence>
<keyword evidence="1" id="KW-0812">Transmembrane</keyword>
<evidence type="ECO:0000313" key="2">
    <source>
        <dbReference type="EMBL" id="GMF28710.1"/>
    </source>
</evidence>
<keyword evidence="3" id="KW-1185">Reference proteome</keyword>
<comment type="caution">
    <text evidence="2">The sequence shown here is derived from an EMBL/GenBank/DDBJ whole genome shotgun (WGS) entry which is preliminary data.</text>
</comment>
<reference evidence="2" key="1">
    <citation type="submission" date="2023-04" db="EMBL/GenBank/DDBJ databases">
        <title>Phytophthora lilii NBRC 32176.</title>
        <authorList>
            <person name="Ichikawa N."/>
            <person name="Sato H."/>
            <person name="Tonouchi N."/>
        </authorList>
    </citation>
    <scope>NUCLEOTIDE SEQUENCE</scope>
    <source>
        <strain evidence="2">NBRC 32176</strain>
    </source>
</reference>
<feature type="transmembrane region" description="Helical" evidence="1">
    <location>
        <begin position="168"/>
        <end position="190"/>
    </location>
</feature>
<name>A0A9W6U4G5_9STRA</name>
<dbReference type="Proteomes" id="UP001165083">
    <property type="component" value="Unassembled WGS sequence"/>
</dbReference>
<gene>
    <name evidence="2" type="ORF">Plil01_001211700</name>
</gene>
<organism evidence="2 3">
    <name type="scientific">Phytophthora lilii</name>
    <dbReference type="NCBI Taxonomy" id="2077276"/>
    <lineage>
        <taxon>Eukaryota</taxon>
        <taxon>Sar</taxon>
        <taxon>Stramenopiles</taxon>
        <taxon>Oomycota</taxon>
        <taxon>Peronosporomycetes</taxon>
        <taxon>Peronosporales</taxon>
        <taxon>Peronosporaceae</taxon>
        <taxon>Phytophthora</taxon>
    </lineage>
</organism>
<dbReference type="AlphaFoldDB" id="A0A9W6U4G5"/>
<keyword evidence="1" id="KW-1133">Transmembrane helix</keyword>
<proteinExistence type="predicted"/>
<evidence type="ECO:0000256" key="1">
    <source>
        <dbReference type="SAM" id="Phobius"/>
    </source>
</evidence>
<evidence type="ECO:0000313" key="3">
    <source>
        <dbReference type="Proteomes" id="UP001165083"/>
    </source>
</evidence>
<dbReference type="EMBL" id="BSXW01000732">
    <property type="protein sequence ID" value="GMF28710.1"/>
    <property type="molecule type" value="Genomic_DNA"/>
</dbReference>
<protein>
    <submittedName>
        <fullName evidence="2">Unnamed protein product</fullName>
    </submittedName>
</protein>
<accession>A0A9W6U4G5</accession>
<keyword evidence="1" id="KW-0472">Membrane</keyword>